<reference evidence="2 3" key="1">
    <citation type="submission" date="2023-03" db="EMBL/GenBank/DDBJ databases">
        <title>High recombination rates correlate with genetic variation in Cardiocondyla obscurior ants.</title>
        <authorList>
            <person name="Errbii M."/>
        </authorList>
    </citation>
    <scope>NUCLEOTIDE SEQUENCE [LARGE SCALE GENOMIC DNA]</scope>
    <source>
        <strain evidence="2">Alpha-2009</strain>
        <tissue evidence="2">Whole body</tissue>
    </source>
</reference>
<sequence length="146" mass="16712">MRCLARHCAFVYARRLAARSYPRGRFHSAASRALGRRATPPSARKTRSGGYSPRVCPVNHTRVPPSDYARTRLYSRIRRSRIYTLPLCIIVDVSATTSSWTCYCQVNSGKDRREDGQKRILKKDEAKTKNQIPREFPNYSLFATVS</sequence>
<accession>A0AAW2FE83</accession>
<evidence type="ECO:0000313" key="2">
    <source>
        <dbReference type="EMBL" id="KAL0113540.1"/>
    </source>
</evidence>
<evidence type="ECO:0000313" key="3">
    <source>
        <dbReference type="Proteomes" id="UP001430953"/>
    </source>
</evidence>
<name>A0AAW2FE83_9HYME</name>
<proteinExistence type="predicted"/>
<comment type="caution">
    <text evidence="2">The sequence shown here is derived from an EMBL/GenBank/DDBJ whole genome shotgun (WGS) entry which is preliminary data.</text>
</comment>
<feature type="region of interest" description="Disordered" evidence="1">
    <location>
        <begin position="32"/>
        <end position="53"/>
    </location>
</feature>
<protein>
    <submittedName>
        <fullName evidence="2">Uncharacterized protein</fullName>
    </submittedName>
</protein>
<keyword evidence="3" id="KW-1185">Reference proteome</keyword>
<dbReference type="EMBL" id="JADYXP020000012">
    <property type="protein sequence ID" value="KAL0113540.1"/>
    <property type="molecule type" value="Genomic_DNA"/>
</dbReference>
<gene>
    <name evidence="2" type="ORF">PUN28_012599</name>
</gene>
<dbReference type="Proteomes" id="UP001430953">
    <property type="component" value="Unassembled WGS sequence"/>
</dbReference>
<evidence type="ECO:0000256" key="1">
    <source>
        <dbReference type="SAM" id="MobiDB-lite"/>
    </source>
</evidence>
<dbReference type="AlphaFoldDB" id="A0AAW2FE83"/>
<organism evidence="2 3">
    <name type="scientific">Cardiocondyla obscurior</name>
    <dbReference type="NCBI Taxonomy" id="286306"/>
    <lineage>
        <taxon>Eukaryota</taxon>
        <taxon>Metazoa</taxon>
        <taxon>Ecdysozoa</taxon>
        <taxon>Arthropoda</taxon>
        <taxon>Hexapoda</taxon>
        <taxon>Insecta</taxon>
        <taxon>Pterygota</taxon>
        <taxon>Neoptera</taxon>
        <taxon>Endopterygota</taxon>
        <taxon>Hymenoptera</taxon>
        <taxon>Apocrita</taxon>
        <taxon>Aculeata</taxon>
        <taxon>Formicoidea</taxon>
        <taxon>Formicidae</taxon>
        <taxon>Myrmicinae</taxon>
        <taxon>Cardiocondyla</taxon>
    </lineage>
</organism>